<evidence type="ECO:0000313" key="2">
    <source>
        <dbReference type="EMBL" id="RFU34089.1"/>
    </source>
</evidence>
<dbReference type="EMBL" id="NCSJ02000025">
    <property type="protein sequence ID" value="RFU34089.1"/>
    <property type="molecule type" value="Genomic_DNA"/>
</dbReference>
<feature type="non-terminal residue" evidence="2">
    <location>
        <position position="1"/>
    </location>
</feature>
<gene>
    <name evidence="2" type="ORF">B7463_g2245</name>
</gene>
<dbReference type="Proteomes" id="UP000258309">
    <property type="component" value="Unassembled WGS sequence"/>
</dbReference>
<reference evidence="2 3" key="1">
    <citation type="submission" date="2018-05" db="EMBL/GenBank/DDBJ databases">
        <title>Draft genome sequence of Scytalidium lignicola DSM 105466, a ubiquitous saprotrophic fungus.</title>
        <authorList>
            <person name="Buettner E."/>
            <person name="Gebauer A.M."/>
            <person name="Hofrichter M."/>
            <person name="Liers C."/>
            <person name="Kellner H."/>
        </authorList>
    </citation>
    <scope>NUCLEOTIDE SEQUENCE [LARGE SCALE GENOMIC DNA]</scope>
    <source>
        <strain evidence="2 3">DSM 105466</strain>
    </source>
</reference>
<sequence>MNGKGTGKASKRCHRIPKILFTRAARFLCRWGDDGELNSTGGRYKLRLESSQSGAHSDITTVIQEAENSGIIRVEGNSWAQWYTVKSTWKKRFANENTSDCAKSNYFVILGLVIHAYPEAWSEICWEEVENQLLEVIRSTCVPFLTVLDEADIKDGLKRQWLILLLKLLLRLSWVMKRKTPPNFPSLIFKGIEILRGLGTEALAEASYFDLGASIVKIQNLNETQPWVAAEDLNALGHSESKRSNASIGFALASLPSSWMTFDNQSYWSFMQWSPLSKTAPSTMEILAQAVLAGASSFIQVPGIMWPALSLESKVLIGFCEAARGSPQKGYEILEDLIEEVKVSYGSDSMEFLLSGITLVNCCNKAYEVRAEEMGRAIFQSIYGSHDLPVRIDVPQQTYFLMVVADTFLGQGNYAGAERLLQHVIEYPFTDNNTEMSARLRQLKIGRRLRRSPLDIDDWKILRHLTAGFHLATDPLKYEILEEVICFVSVLNPNDIPRGLLEPLILETIKSLSNVPISEYGGSSASNKNFIDNINTLQQYKNKLDLFSLTGPQLYFCRMIRDRFHRTTVQVAERVGAANWKRFQRIKEMWEEDDSSDNVIAQDENQDTGKSKFHDSGIGSSIGSEAKLAGHFDSGVPQVAKSIISFRSFIQNEYDAAELPPIPAENEEGNKICFICKKTLENVDTESQWRCHAFLDLRPFVGHLCHHLEEISLSAVLNEEEDFGEDEEVESSITSTSTIMYSGSEELKDPLGDELNALPPPAGKTQEQIRLEMEQDYMKIQQRLHRRIHEMEEAKAEREKKEAETAEAEDDKSIAAEDGCKLWEDKLECLEDDE</sequence>
<proteinExistence type="predicted"/>
<protein>
    <submittedName>
        <fullName evidence="2">Uncharacterized protein</fullName>
    </submittedName>
</protein>
<dbReference type="STRING" id="5539.A0A3E2HL20"/>
<name>A0A3E2HL20_SCYLI</name>
<dbReference type="OrthoDB" id="6133115at2759"/>
<feature type="non-terminal residue" evidence="2">
    <location>
        <position position="834"/>
    </location>
</feature>
<keyword evidence="3" id="KW-1185">Reference proteome</keyword>
<evidence type="ECO:0000313" key="3">
    <source>
        <dbReference type="Proteomes" id="UP000258309"/>
    </source>
</evidence>
<comment type="caution">
    <text evidence="2">The sequence shown here is derived from an EMBL/GenBank/DDBJ whole genome shotgun (WGS) entry which is preliminary data.</text>
</comment>
<feature type="compositionally biased region" description="Basic and acidic residues" evidence="1">
    <location>
        <begin position="792"/>
        <end position="804"/>
    </location>
</feature>
<evidence type="ECO:0000256" key="1">
    <source>
        <dbReference type="SAM" id="MobiDB-lite"/>
    </source>
</evidence>
<dbReference type="AlphaFoldDB" id="A0A3E2HL20"/>
<accession>A0A3E2HL20</accession>
<organism evidence="2 3">
    <name type="scientific">Scytalidium lignicola</name>
    <name type="common">Hyphomycete</name>
    <dbReference type="NCBI Taxonomy" id="5539"/>
    <lineage>
        <taxon>Eukaryota</taxon>
        <taxon>Fungi</taxon>
        <taxon>Dikarya</taxon>
        <taxon>Ascomycota</taxon>
        <taxon>Pezizomycotina</taxon>
        <taxon>Leotiomycetes</taxon>
        <taxon>Leotiomycetes incertae sedis</taxon>
        <taxon>Scytalidium</taxon>
    </lineage>
</organism>
<feature type="region of interest" description="Disordered" evidence="1">
    <location>
        <begin position="792"/>
        <end position="818"/>
    </location>
</feature>